<comment type="caution">
    <text evidence="10">The sequence shown here is derived from an EMBL/GenBank/DDBJ whole genome shotgun (WGS) entry which is preliminary data.</text>
</comment>
<dbReference type="OMA" id="IGNAYSL"/>
<dbReference type="Proteomes" id="UP000188268">
    <property type="component" value="Unassembled WGS sequence"/>
</dbReference>
<evidence type="ECO:0000256" key="2">
    <source>
        <dbReference type="ARBA" id="ARBA00007651"/>
    </source>
</evidence>
<evidence type="ECO:0000313" key="10">
    <source>
        <dbReference type="EMBL" id="OMO58962.1"/>
    </source>
</evidence>
<keyword evidence="5 8" id="KW-0812">Transmembrane</keyword>
<dbReference type="PANTHER" id="PTHR33573">
    <property type="entry name" value="CASP-LIKE PROTEIN 4A4"/>
    <property type="match status" value="1"/>
</dbReference>
<dbReference type="OrthoDB" id="999433at2759"/>
<evidence type="ECO:0000256" key="8">
    <source>
        <dbReference type="RuleBase" id="RU361233"/>
    </source>
</evidence>
<evidence type="ECO:0000256" key="3">
    <source>
        <dbReference type="ARBA" id="ARBA00011489"/>
    </source>
</evidence>
<comment type="subunit">
    <text evidence="3 8">Homodimer and heterodimers.</text>
</comment>
<comment type="caution">
    <text evidence="8">Lacks conserved residue(s) required for the propagation of feature annotation.</text>
</comment>
<dbReference type="Gramene" id="OMO58962">
    <property type="protein sequence ID" value="OMO58962"/>
    <property type="gene ID" value="CCACVL1_25207"/>
</dbReference>
<sequence length="174" mass="18555">MAPPPSSTPKTLHVITLVLKVAMFALLLASLIVLVTATATLPVDLFTQLTVHFDDVYAYRYVVASIIIGLVYALLQIAFSIYHFVKGNPLIIGNGGFIVDFCGDKVMSYVLATGSAAGFGATKDLKALADARGLDFDDYFDKAYASSSLLLLAFLCAATLSVFSSYALPKVVTN</sequence>
<evidence type="ECO:0000256" key="4">
    <source>
        <dbReference type="ARBA" id="ARBA00022475"/>
    </source>
</evidence>
<proteinExistence type="inferred from homology"/>
<evidence type="ECO:0000256" key="5">
    <source>
        <dbReference type="ARBA" id="ARBA00022692"/>
    </source>
</evidence>
<dbReference type="STRING" id="210143.A0A1R3GLM2"/>
<gene>
    <name evidence="10" type="ORF">CCACVL1_25207</name>
</gene>
<feature type="transmembrane region" description="Helical" evidence="8">
    <location>
        <begin position="61"/>
        <end position="85"/>
    </location>
</feature>
<dbReference type="GO" id="GO:0005886">
    <property type="term" value="C:plasma membrane"/>
    <property type="evidence" value="ECO:0007669"/>
    <property type="project" value="UniProtKB-SubCell"/>
</dbReference>
<reference evidence="10 11" key="1">
    <citation type="submission" date="2013-09" db="EMBL/GenBank/DDBJ databases">
        <title>Corchorus capsularis genome sequencing.</title>
        <authorList>
            <person name="Alam M."/>
            <person name="Haque M.S."/>
            <person name="Islam M.S."/>
            <person name="Emdad E.M."/>
            <person name="Islam M.M."/>
            <person name="Ahmed B."/>
            <person name="Halim A."/>
            <person name="Hossen Q.M.M."/>
            <person name="Hossain M.Z."/>
            <person name="Ahmed R."/>
            <person name="Khan M.M."/>
            <person name="Islam R."/>
            <person name="Rashid M.M."/>
            <person name="Khan S.A."/>
            <person name="Rahman M.S."/>
            <person name="Alam M."/>
        </authorList>
    </citation>
    <scope>NUCLEOTIDE SEQUENCE [LARGE SCALE GENOMIC DNA]</scope>
    <source>
        <strain evidence="11">cv. CVL-1</strain>
        <tissue evidence="10">Whole seedling</tissue>
    </source>
</reference>
<dbReference type="PANTHER" id="PTHR33573:SF40">
    <property type="entry name" value="CASP-LIKE PROTEIN 4D2"/>
    <property type="match status" value="1"/>
</dbReference>
<keyword evidence="11" id="KW-1185">Reference proteome</keyword>
<dbReference type="InterPro" id="IPR006702">
    <property type="entry name" value="CASP_dom"/>
</dbReference>
<name>A0A1R3GLM2_COCAP</name>
<accession>A0A1R3GLM2</accession>
<evidence type="ECO:0000256" key="6">
    <source>
        <dbReference type="ARBA" id="ARBA00022989"/>
    </source>
</evidence>
<keyword evidence="4 8" id="KW-1003">Cell membrane</keyword>
<protein>
    <recommendedName>
        <fullName evidence="8">CASP-like protein</fullName>
    </recommendedName>
</protein>
<feature type="domain" description="Casparian strip membrane protein" evidence="9">
    <location>
        <begin position="11"/>
        <end position="156"/>
    </location>
</feature>
<dbReference type="AlphaFoldDB" id="A0A1R3GLM2"/>
<evidence type="ECO:0000256" key="7">
    <source>
        <dbReference type="ARBA" id="ARBA00023136"/>
    </source>
</evidence>
<feature type="transmembrane region" description="Helical" evidence="8">
    <location>
        <begin position="12"/>
        <end position="41"/>
    </location>
</feature>
<organism evidence="10 11">
    <name type="scientific">Corchorus capsularis</name>
    <name type="common">Jute</name>
    <dbReference type="NCBI Taxonomy" id="210143"/>
    <lineage>
        <taxon>Eukaryota</taxon>
        <taxon>Viridiplantae</taxon>
        <taxon>Streptophyta</taxon>
        <taxon>Embryophyta</taxon>
        <taxon>Tracheophyta</taxon>
        <taxon>Spermatophyta</taxon>
        <taxon>Magnoliopsida</taxon>
        <taxon>eudicotyledons</taxon>
        <taxon>Gunneridae</taxon>
        <taxon>Pentapetalae</taxon>
        <taxon>rosids</taxon>
        <taxon>malvids</taxon>
        <taxon>Malvales</taxon>
        <taxon>Malvaceae</taxon>
        <taxon>Grewioideae</taxon>
        <taxon>Apeibeae</taxon>
        <taxon>Corchorus</taxon>
    </lineage>
</organism>
<evidence type="ECO:0000313" key="11">
    <source>
        <dbReference type="Proteomes" id="UP000188268"/>
    </source>
</evidence>
<dbReference type="EMBL" id="AWWV01014055">
    <property type="protein sequence ID" value="OMO58962.1"/>
    <property type="molecule type" value="Genomic_DNA"/>
</dbReference>
<keyword evidence="7 8" id="KW-0472">Membrane</keyword>
<keyword evidence="6 8" id="KW-1133">Transmembrane helix</keyword>
<evidence type="ECO:0000256" key="1">
    <source>
        <dbReference type="ARBA" id="ARBA00004651"/>
    </source>
</evidence>
<comment type="subcellular location">
    <subcellularLocation>
        <location evidence="1 8">Cell membrane</location>
        <topology evidence="1 8">Multi-pass membrane protein</topology>
    </subcellularLocation>
</comment>
<comment type="similarity">
    <text evidence="2 8">Belongs to the Casparian strip membrane proteins (CASP) family.</text>
</comment>
<feature type="transmembrane region" description="Helical" evidence="8">
    <location>
        <begin position="149"/>
        <end position="168"/>
    </location>
</feature>
<dbReference type="Pfam" id="PF04535">
    <property type="entry name" value="CASP_dom"/>
    <property type="match status" value="1"/>
</dbReference>
<evidence type="ECO:0000259" key="9">
    <source>
        <dbReference type="Pfam" id="PF04535"/>
    </source>
</evidence>